<reference evidence="8" key="1">
    <citation type="submission" date="2019-05" db="EMBL/GenBank/DDBJ databases">
        <title>Complete genome sequencing of Dialister sp. strain 5BBH33.</title>
        <authorList>
            <person name="Sakamoto M."/>
            <person name="Murakami T."/>
            <person name="Mori H."/>
        </authorList>
    </citation>
    <scope>NUCLEOTIDE SEQUENCE [LARGE SCALE GENOMIC DNA]</scope>
    <source>
        <strain evidence="8">5BBH33</strain>
    </source>
</reference>
<dbReference type="PANTHER" id="PTHR37422">
    <property type="entry name" value="TEICHURONIC ACID BIOSYNTHESIS PROTEIN TUAE"/>
    <property type="match status" value="1"/>
</dbReference>
<protein>
    <recommendedName>
        <fullName evidence="6">O-antigen ligase-related domain-containing protein</fullName>
    </recommendedName>
</protein>
<keyword evidence="2 5" id="KW-0812">Transmembrane</keyword>
<feature type="transmembrane region" description="Helical" evidence="5">
    <location>
        <begin position="7"/>
        <end position="25"/>
    </location>
</feature>
<feature type="transmembrane region" description="Helical" evidence="5">
    <location>
        <begin position="377"/>
        <end position="395"/>
    </location>
</feature>
<dbReference type="RefSeq" id="WP_162501789.1">
    <property type="nucleotide sequence ID" value="NZ_AP019697.1"/>
</dbReference>
<feature type="transmembrane region" description="Helical" evidence="5">
    <location>
        <begin position="354"/>
        <end position="371"/>
    </location>
</feature>
<gene>
    <name evidence="7" type="ORF">Dia5BBH33_18380</name>
</gene>
<proteinExistence type="predicted"/>
<evidence type="ECO:0000313" key="7">
    <source>
        <dbReference type="EMBL" id="BBK25903.1"/>
    </source>
</evidence>
<dbReference type="Proteomes" id="UP000320585">
    <property type="component" value="Chromosome"/>
</dbReference>
<keyword evidence="3 5" id="KW-1133">Transmembrane helix</keyword>
<dbReference type="GO" id="GO:0016020">
    <property type="term" value="C:membrane"/>
    <property type="evidence" value="ECO:0007669"/>
    <property type="project" value="UniProtKB-SubCell"/>
</dbReference>
<evidence type="ECO:0000256" key="2">
    <source>
        <dbReference type="ARBA" id="ARBA00022692"/>
    </source>
</evidence>
<feature type="transmembrane region" description="Helical" evidence="5">
    <location>
        <begin position="157"/>
        <end position="175"/>
    </location>
</feature>
<dbReference type="KEGG" id="dho:Dia5BBH33_18380"/>
<accession>A0A8D4UVR3</accession>
<feature type="transmembrane region" description="Helical" evidence="5">
    <location>
        <begin position="31"/>
        <end position="48"/>
    </location>
</feature>
<dbReference type="PANTHER" id="PTHR37422:SF13">
    <property type="entry name" value="LIPOPOLYSACCHARIDE BIOSYNTHESIS PROTEIN PA4999-RELATED"/>
    <property type="match status" value="1"/>
</dbReference>
<keyword evidence="4 5" id="KW-0472">Membrane</keyword>
<feature type="transmembrane region" description="Helical" evidence="5">
    <location>
        <begin position="316"/>
        <end position="342"/>
    </location>
</feature>
<dbReference type="Pfam" id="PF04932">
    <property type="entry name" value="Wzy_C"/>
    <property type="match status" value="1"/>
</dbReference>
<organism evidence="7 8">
    <name type="scientific">Dialister hominis</name>
    <dbReference type="NCBI Taxonomy" id="2582419"/>
    <lineage>
        <taxon>Bacteria</taxon>
        <taxon>Bacillati</taxon>
        <taxon>Bacillota</taxon>
        <taxon>Negativicutes</taxon>
        <taxon>Veillonellales</taxon>
        <taxon>Veillonellaceae</taxon>
        <taxon>Dialister</taxon>
    </lineage>
</organism>
<feature type="domain" description="O-antigen ligase-related" evidence="6">
    <location>
        <begin position="195"/>
        <end position="333"/>
    </location>
</feature>
<evidence type="ECO:0000256" key="5">
    <source>
        <dbReference type="SAM" id="Phobius"/>
    </source>
</evidence>
<feature type="transmembrane region" description="Helical" evidence="5">
    <location>
        <begin position="206"/>
        <end position="223"/>
    </location>
</feature>
<dbReference type="InterPro" id="IPR051533">
    <property type="entry name" value="WaaL-like"/>
</dbReference>
<dbReference type="EMBL" id="AP019697">
    <property type="protein sequence ID" value="BBK25903.1"/>
    <property type="molecule type" value="Genomic_DNA"/>
</dbReference>
<evidence type="ECO:0000256" key="1">
    <source>
        <dbReference type="ARBA" id="ARBA00004141"/>
    </source>
</evidence>
<evidence type="ECO:0000313" key="8">
    <source>
        <dbReference type="Proteomes" id="UP000320585"/>
    </source>
</evidence>
<evidence type="ECO:0000259" key="6">
    <source>
        <dbReference type="Pfam" id="PF04932"/>
    </source>
</evidence>
<comment type="subcellular location">
    <subcellularLocation>
        <location evidence="1">Membrane</location>
        <topology evidence="1">Multi-pass membrane protein</topology>
    </subcellularLocation>
</comment>
<feature type="transmembrane region" description="Helical" evidence="5">
    <location>
        <begin position="87"/>
        <end position="112"/>
    </location>
</feature>
<evidence type="ECO:0000256" key="3">
    <source>
        <dbReference type="ARBA" id="ARBA00022989"/>
    </source>
</evidence>
<dbReference type="InterPro" id="IPR007016">
    <property type="entry name" value="O-antigen_ligase-rel_domated"/>
</dbReference>
<keyword evidence="8" id="KW-1185">Reference proteome</keyword>
<evidence type="ECO:0000256" key="4">
    <source>
        <dbReference type="ARBA" id="ARBA00023136"/>
    </source>
</evidence>
<sequence>MNHGEEFMWPAAVTAAVITWGATAYNYTNTGFSVAMIIFALFVIYTLFKREKVPAIHLDRKLVGAFAILYGALFIATLFHLDNIKNLYGGYFCAVGFVLYTLPLWMLLYVGWDRDIRKIACLTLYAVLYALCLYGIGKYFALGESRLSSFYHFSTRIGMMLDMFIPFTVAIAVYYRRKCPWIFKAGVILLPLEMVTLYLAEVRGSMMGISAAVVVTLTLWLHYRGKAFSGKTRFLLIGGAAAFVLAAAVYAVFLRWGNMNAMMGGERFLMWESSWHMWLNHPLTGIGLNGWQASYASGPYHPLNSLEAGQIMPHNVFVYFFATSGLLGGLGYIAYCILVMAYLLCRVKTHTDDIFGWAMLFAFVAATVHGLTDQTFILKLTGRILYMLMGISLLFERWEYKRT</sequence>
<feature type="transmembrane region" description="Helical" evidence="5">
    <location>
        <begin position="182"/>
        <end position="200"/>
    </location>
</feature>
<feature type="transmembrane region" description="Helical" evidence="5">
    <location>
        <begin position="235"/>
        <end position="253"/>
    </location>
</feature>
<feature type="transmembrane region" description="Helical" evidence="5">
    <location>
        <begin position="60"/>
        <end position="81"/>
    </location>
</feature>
<name>A0A8D4UVR3_9FIRM</name>
<dbReference type="GeneID" id="92717047"/>
<dbReference type="AlphaFoldDB" id="A0A8D4UVR3"/>
<feature type="transmembrane region" description="Helical" evidence="5">
    <location>
        <begin position="119"/>
        <end position="137"/>
    </location>
</feature>